<reference evidence="2 3" key="1">
    <citation type="submission" date="2019-06" db="EMBL/GenBank/DDBJ databases">
        <title>YIM 131921 draft genome.</title>
        <authorList>
            <person name="Jiang L."/>
        </authorList>
    </citation>
    <scope>NUCLEOTIDE SEQUENCE [LARGE SCALE GENOMIC DNA]</scope>
    <source>
        <strain evidence="2 3">YIM 131921</strain>
    </source>
</reference>
<proteinExistence type="predicted"/>
<dbReference type="RefSeq" id="WP_139078942.1">
    <property type="nucleotide sequence ID" value="NZ_VDFU01000048.1"/>
</dbReference>
<dbReference type="OrthoDB" id="8853994at2"/>
<evidence type="ECO:0000313" key="2">
    <source>
        <dbReference type="EMBL" id="TNC45262.1"/>
    </source>
</evidence>
<keyword evidence="3" id="KW-1185">Reference proteome</keyword>
<evidence type="ECO:0000256" key="1">
    <source>
        <dbReference type="SAM" id="Phobius"/>
    </source>
</evidence>
<keyword evidence="1" id="KW-1133">Transmembrane helix</keyword>
<keyword evidence="1" id="KW-0472">Membrane</keyword>
<organism evidence="2 3">
    <name type="scientific">Rubellimicrobium rubrum</name>
    <dbReference type="NCBI Taxonomy" id="2585369"/>
    <lineage>
        <taxon>Bacteria</taxon>
        <taxon>Pseudomonadati</taxon>
        <taxon>Pseudomonadota</taxon>
        <taxon>Alphaproteobacteria</taxon>
        <taxon>Rhodobacterales</taxon>
        <taxon>Roseobacteraceae</taxon>
        <taxon>Rubellimicrobium</taxon>
    </lineage>
</organism>
<dbReference type="AlphaFoldDB" id="A0A5C4MPS5"/>
<protein>
    <submittedName>
        <fullName evidence="2">DUF4126 domain-containing protein</fullName>
    </submittedName>
</protein>
<dbReference type="Proteomes" id="UP000305887">
    <property type="component" value="Unassembled WGS sequence"/>
</dbReference>
<dbReference type="EMBL" id="VDFU01000048">
    <property type="protein sequence ID" value="TNC45262.1"/>
    <property type="molecule type" value="Genomic_DNA"/>
</dbReference>
<keyword evidence="1" id="KW-0812">Transmembrane</keyword>
<gene>
    <name evidence="2" type="ORF">FHG66_20135</name>
</gene>
<evidence type="ECO:0000313" key="3">
    <source>
        <dbReference type="Proteomes" id="UP000305887"/>
    </source>
</evidence>
<name>A0A5C4MPS5_9RHOB</name>
<accession>A0A5C4MPS5</accession>
<feature type="transmembrane region" description="Helical" evidence="1">
    <location>
        <begin position="96"/>
        <end position="114"/>
    </location>
</feature>
<comment type="caution">
    <text evidence="2">The sequence shown here is derived from an EMBL/GenBank/DDBJ whole genome shotgun (WGS) entry which is preliminary data.</text>
</comment>
<sequence>MLRSILMGLVAGQRAMTPLAALAAAARRGDLPEGAPARDLLAHPVVALGAAALAAAEMAGDKLPSAPDRIILPGLVGRSVTAAFAGAVLAPPERRAAAAAFAATAAVGASYIGFRLRVRAMRRFGQTSTGLVEDAIVLGSGLAIARRRG</sequence>